<accession>A0A1L3GJU3</accession>
<sequence length="364" mass="41561">MNITLLKQHIDSYKQELSKNPEQATEALVERKERCAYYQGWTRERILSMSEEDFLQYMAKLWAMLIWGNKKYVVDKMILDNGFDALRKELADLVWGDAPLSKRWDTFKKSVKGFGPAMMSEILCHAHPDQCMLWNRRAYVGFDYLGIKDLPRYNYQMAGKKYVELSEQAKKIADILKDSGMPEVNLLTVDYLIWDELQVVDNLSKIHEKAATQKSEPPPAIVDKETSTFIHNEIRDKLATIGEWLGFKSKTEIKVADGSHVDTIWEATIGNMGRVIYVFEVQTKGSIDSLIVNLLKALNNPAVQGVVAVSDSTQLEKIRKHAKEVPNLGAKLKCWDYEKVLETHDALEMVNETINSLGLVPQGF</sequence>
<name>A0A1L3GJU3_SYNAC</name>
<keyword evidence="2" id="KW-1185">Reference proteome</keyword>
<dbReference type="EMBL" id="CP015518">
    <property type="protein sequence ID" value="APG26160.1"/>
    <property type="molecule type" value="Genomic_DNA"/>
</dbReference>
<dbReference type="Proteomes" id="UP000182264">
    <property type="component" value="Chromosome"/>
</dbReference>
<gene>
    <name evidence="1" type="ORF">A7E75_03755</name>
</gene>
<dbReference type="AlphaFoldDB" id="A0A1L3GJU3"/>
<proteinExistence type="predicted"/>
<dbReference type="RefSeq" id="WP_072287996.1">
    <property type="nucleotide sequence ID" value="NZ_CP015455.1"/>
</dbReference>
<evidence type="ECO:0000313" key="2">
    <source>
        <dbReference type="Proteomes" id="UP000182264"/>
    </source>
</evidence>
<organism evidence="1 2">
    <name type="scientific">Syntrophotalea acetylenica</name>
    <name type="common">Pelobacter acetylenicus</name>
    <dbReference type="NCBI Taxonomy" id="29542"/>
    <lineage>
        <taxon>Bacteria</taxon>
        <taxon>Pseudomonadati</taxon>
        <taxon>Thermodesulfobacteriota</taxon>
        <taxon>Desulfuromonadia</taxon>
        <taxon>Desulfuromonadales</taxon>
        <taxon>Syntrophotaleaceae</taxon>
        <taxon>Syntrophotalea</taxon>
    </lineage>
</organism>
<reference evidence="1 2" key="1">
    <citation type="journal article" date="2017" name="Genome Announc.">
        <title>Complete Genome Sequences of Two Acetylene-Fermenting Pelobacter acetylenicus Strains.</title>
        <authorList>
            <person name="Sutton J.M."/>
            <person name="Baesman S.M."/>
            <person name="Fierst J.L."/>
            <person name="Poret-Peterson A.T."/>
            <person name="Oremland R.S."/>
            <person name="Dunlap D.S."/>
            <person name="Akob D.M."/>
        </authorList>
    </citation>
    <scope>NUCLEOTIDE SEQUENCE [LARGE SCALE GENOMIC DNA]</scope>
    <source>
        <strain evidence="1 2">DSM 3247</strain>
    </source>
</reference>
<protein>
    <submittedName>
        <fullName evidence="1">Uncharacterized protein</fullName>
    </submittedName>
</protein>
<evidence type="ECO:0000313" key="1">
    <source>
        <dbReference type="EMBL" id="APG26160.1"/>
    </source>
</evidence>